<proteinExistence type="predicted"/>
<protein>
    <submittedName>
        <fullName evidence="1">Uncharacterized protein</fullName>
    </submittedName>
</protein>
<organism evidence="1">
    <name type="scientific">Pararge aegeria</name>
    <name type="common">speckled wood butterfly</name>
    <dbReference type="NCBI Taxonomy" id="116150"/>
    <lineage>
        <taxon>Eukaryota</taxon>
        <taxon>Metazoa</taxon>
        <taxon>Ecdysozoa</taxon>
        <taxon>Arthropoda</taxon>
        <taxon>Hexapoda</taxon>
        <taxon>Insecta</taxon>
        <taxon>Pterygota</taxon>
        <taxon>Neoptera</taxon>
        <taxon>Endopterygota</taxon>
        <taxon>Lepidoptera</taxon>
        <taxon>Glossata</taxon>
        <taxon>Ditrysia</taxon>
        <taxon>Papilionoidea</taxon>
        <taxon>Nymphalidae</taxon>
        <taxon>Satyrinae</taxon>
        <taxon>Satyrini</taxon>
        <taxon>Parargina</taxon>
        <taxon>Pararge</taxon>
    </lineage>
</organism>
<dbReference type="AlphaFoldDB" id="S4P902"/>
<dbReference type="EMBL" id="GAIX01009265">
    <property type="protein sequence ID" value="JAA83295.1"/>
    <property type="molecule type" value="Transcribed_RNA"/>
</dbReference>
<sequence>MCLQGKLQILATTNDQYHLLYWLCHPLNCVLEINRGTALKLTINGRYDRALTEKERYTLKTLGIDRKKNL</sequence>
<reference evidence="1" key="2">
    <citation type="submission" date="2013-05" db="EMBL/GenBank/DDBJ databases">
        <authorList>
            <person name="Carter J.-M."/>
            <person name="Baker S.C."/>
            <person name="Pink R."/>
            <person name="Carter D.R.F."/>
            <person name="Collins A."/>
            <person name="Tomlin J."/>
            <person name="Gibbs M."/>
            <person name="Breuker C.J."/>
        </authorList>
    </citation>
    <scope>NUCLEOTIDE SEQUENCE</scope>
    <source>
        <tissue evidence="1">Ovary</tissue>
    </source>
</reference>
<accession>S4P902</accession>
<evidence type="ECO:0000313" key="1">
    <source>
        <dbReference type="EMBL" id="JAA83295.1"/>
    </source>
</evidence>
<name>S4P902_9NEOP</name>
<reference evidence="1" key="1">
    <citation type="journal article" date="2013" name="BMC Genomics">
        <title>Unscrambling butterfly oogenesis.</title>
        <authorList>
            <person name="Carter J.M."/>
            <person name="Baker S.C."/>
            <person name="Pink R."/>
            <person name="Carter D.R."/>
            <person name="Collins A."/>
            <person name="Tomlin J."/>
            <person name="Gibbs M."/>
            <person name="Breuker C.J."/>
        </authorList>
    </citation>
    <scope>NUCLEOTIDE SEQUENCE</scope>
    <source>
        <tissue evidence="1">Ovary</tissue>
    </source>
</reference>